<dbReference type="EMBL" id="CYXP01000005">
    <property type="protein sequence ID" value="CUN19801.1"/>
    <property type="molecule type" value="Genomic_DNA"/>
</dbReference>
<proteinExistence type="predicted"/>
<feature type="transmembrane region" description="Helical" evidence="1">
    <location>
        <begin position="186"/>
        <end position="208"/>
    </location>
</feature>
<reference evidence="2 4" key="1">
    <citation type="submission" date="2015-09" db="EMBL/GenBank/DDBJ databases">
        <authorList>
            <consortium name="Pathogen Informatics"/>
        </authorList>
    </citation>
    <scope>NUCLEOTIDE SEQUENCE [LARGE SCALE GENOMIC DNA]</scope>
    <source>
        <strain evidence="2 4">2789STDY5608872</strain>
    </source>
</reference>
<dbReference type="InterPro" id="IPR045692">
    <property type="entry name" value="DUF6057"/>
</dbReference>
<feature type="transmembrane region" description="Helical" evidence="1">
    <location>
        <begin position="126"/>
        <end position="146"/>
    </location>
</feature>
<keyword evidence="1" id="KW-0472">Membrane</keyword>
<feature type="transmembrane region" description="Helical" evidence="1">
    <location>
        <begin position="261"/>
        <end position="279"/>
    </location>
</feature>
<evidence type="ECO:0000313" key="2">
    <source>
        <dbReference type="EMBL" id="CUN19801.1"/>
    </source>
</evidence>
<dbReference type="AlphaFoldDB" id="A0A173UXL4"/>
<dbReference type="EMBL" id="JAQMPX010000124">
    <property type="protein sequence ID" value="MDB9140240.1"/>
    <property type="molecule type" value="Genomic_DNA"/>
</dbReference>
<accession>A0A173UXL4</accession>
<protein>
    <submittedName>
        <fullName evidence="3">DUF6057 family protein</fullName>
    </submittedName>
</protein>
<organism evidence="2 4">
    <name type="scientific">Parabacteroides distasonis</name>
    <dbReference type="NCBI Taxonomy" id="823"/>
    <lineage>
        <taxon>Bacteria</taxon>
        <taxon>Pseudomonadati</taxon>
        <taxon>Bacteroidota</taxon>
        <taxon>Bacteroidia</taxon>
        <taxon>Bacteroidales</taxon>
        <taxon>Tannerellaceae</taxon>
        <taxon>Parabacteroides</taxon>
    </lineage>
</organism>
<name>A0A173UXL4_PARDI</name>
<dbReference type="RefSeq" id="WP_044544970.1">
    <property type="nucleotide sequence ID" value="NZ_CDRH01000118.1"/>
</dbReference>
<gene>
    <name evidence="2" type="ORF">ERS852429_02436</name>
    <name evidence="3" type="ORF">PN612_17270</name>
</gene>
<feature type="transmembrane region" description="Helical" evidence="1">
    <location>
        <begin position="76"/>
        <end position="95"/>
    </location>
</feature>
<sequence>MKKYSGVALNVIVFVFLFIFLRIFSEYHFYCVEQNQLFQLTPIFIIDKLMQPGGLAMVLSGCLVQFFILPNVGAMITAALLTGLGALFWAILRRIDPRSHGILWAWLPVLSLLFVQWDFNYRFQGTVAFGMMLLALYLVLVIRNFIPRLIASLFASLLLFGLAGPVSLLFALSMMGYEAMSRTPRWYYSAILPMIVLILGGLCVRYSVIGEYRFVFLPDSYYYFRLVPDKVIYFSWIAFYAALVVTCLCKNKESWAGKKRLALGISQFIILGLIFWKGFDLYGEQKSYRLKMMDYFTRTEQWDRILVSCKEPTTNQLYLCYQNMALARKGILADEAFKYTQHGPRGLMVAWNKSTTISALLSDVYFTMGNVAAAQEMAFESNIGALCDGNPRMTQRLVQTNLIYGAYPVAEKYIAVLENTFYYKDWAKAQRKFLYNDEAVETDPLLGNMRRNLLAENHLIQMDGFDTDLIRLAEQNPSNKAAFHYAGVFYLLAKDVTRFKTLVETYYGTDLLPSLPVSFQEAVIILSEKDPDYWKRFGVSESIVGRFTDYKRQVLAGRNNSNALPGLMYRSYGDTYWYYYMFK</sequence>
<feature type="transmembrane region" description="Helical" evidence="1">
    <location>
        <begin position="231"/>
        <end position="249"/>
    </location>
</feature>
<dbReference type="Pfam" id="PF19529">
    <property type="entry name" value="DUF6057"/>
    <property type="match status" value="1"/>
</dbReference>
<keyword evidence="1" id="KW-0812">Transmembrane</keyword>
<dbReference type="Proteomes" id="UP000095591">
    <property type="component" value="Unassembled WGS sequence"/>
</dbReference>
<feature type="transmembrane region" description="Helical" evidence="1">
    <location>
        <begin position="7"/>
        <end position="29"/>
    </location>
</feature>
<keyword evidence="1" id="KW-1133">Transmembrane helix</keyword>
<evidence type="ECO:0000313" key="3">
    <source>
        <dbReference type="EMBL" id="MDB9140240.1"/>
    </source>
</evidence>
<evidence type="ECO:0000313" key="4">
    <source>
        <dbReference type="Proteomes" id="UP000095591"/>
    </source>
</evidence>
<evidence type="ECO:0000256" key="1">
    <source>
        <dbReference type="SAM" id="Phobius"/>
    </source>
</evidence>
<feature type="transmembrane region" description="Helical" evidence="1">
    <location>
        <begin position="152"/>
        <end position="174"/>
    </location>
</feature>
<dbReference type="Proteomes" id="UP001211522">
    <property type="component" value="Unassembled WGS sequence"/>
</dbReference>
<reference evidence="3" key="2">
    <citation type="submission" date="2023-01" db="EMBL/GenBank/DDBJ databases">
        <title>Human gut microbiome strain richness.</title>
        <authorList>
            <person name="Chen-Liaw A."/>
        </authorList>
    </citation>
    <scope>NUCLEOTIDE SEQUENCE</scope>
    <source>
        <strain evidence="3">D35st1_E5_D35t1_190705</strain>
    </source>
</reference>